<keyword evidence="3" id="KW-0479">Metal-binding</keyword>
<keyword evidence="5" id="KW-0276">Fatty acid metabolism</keyword>
<dbReference type="InterPro" id="IPR001246">
    <property type="entry name" value="LipOase_plant"/>
</dbReference>
<dbReference type="Gene3D" id="3.10.450.60">
    <property type="match status" value="1"/>
</dbReference>
<dbReference type="PRINTS" id="PR00087">
    <property type="entry name" value="LIPOXYGENASE"/>
</dbReference>
<sequence>MASGNAQSGKEESWLAGLEHTVEGFVSGILPAHKPVAVDSTVSGTIHLKGTLTLRKRLLALDLTDLGRDGIDDLSDVLGGKVSVELVSSTSVDPKTGKGLQSPGLKIANWSEVPDLPVEKDIKFDLTFPVAKDFGVVGAIIVHNGHPFEFLLVSFSLALPDQNTVIHFPCNSWVYNTSNKPGRIFFSNQVYLPSQTPTGLVALRAEELNNLRGDGTGERRVQDRIYDYAVYNDLGNPDCNPSYKRPILGGSEEFPYPRRCRTGRRPTKTVPECESPPPQTLPPWTYVPRDEAFAQYKNDDFLADTIRSGVESLTSKALISLAAAMEINAAVNFQSFEQIFQMYAPKGAIKGLENLQPEGSVNIITHPLEFIHSIFKSPGLGDDPTSVLYPLPGVVEEDKDSWSTNAEFTREFVAGLNPMVITRVTEFPLKSQMDPLQYGDPVSAITAKHVNSQLPDGWDVYTALAAKKLFVVDYHDTYITYINRINAQPDVAFYASRTLLFLTSDGTLQVLAIELTLPPSAPGGAKNSRVFLPPDQDSTKNWVWELAKTHVMTNDSAFHQVVNHFTRTHAVVEPIIIATNRQLSALHPINLILAPHFKNTMDINSAARQSLINAGGIIESSFTPGKYCLELGAVVYKLDWRFDEQGLPTDLVKRGMAIPDSSAKHGLRLLLEDYPYAVDGLDLWAAIETWYTDFVDIAYANDAEVVRDVELQNWWTEIRTVGHADKKDAPGWPELNSKKNLVQICVTIAWVASCHHAAVNFGQYQYAGFMPNHPTYMRRLIPEENTADWNELQAHPQKFYFETVSNQTQAITVMTTIQILSNHAFDEEYLGQRNEANWTNDEKILAAFNNYSKNIAAVDDLIKGRNADKTLKNRYSPVQLEYELLRPHSGGGLTGRGVPNSVSI</sequence>
<dbReference type="InterPro" id="IPR013819">
    <property type="entry name" value="LipOase_C"/>
</dbReference>
<dbReference type="Gene3D" id="2.60.60.20">
    <property type="entry name" value="PLAT/LH2 domain"/>
    <property type="match status" value="1"/>
</dbReference>
<feature type="domain" description="Lipoxygenase" evidence="13">
    <location>
        <begin position="190"/>
        <end position="904"/>
    </location>
</feature>
<dbReference type="InterPro" id="IPR001024">
    <property type="entry name" value="PLAT/LH2_dom"/>
</dbReference>
<keyword evidence="8" id="KW-0443">Lipid metabolism</keyword>
<feature type="domain" description="PLAT" evidence="12">
    <location>
        <begin position="59"/>
        <end position="188"/>
    </location>
</feature>
<reference evidence="14" key="1">
    <citation type="submission" date="2024-02" db="EMBL/GenBank/DDBJ databases">
        <authorList>
            <consortium name="ELIXIR-Norway"/>
            <consortium name="Elixir Norway"/>
        </authorList>
    </citation>
    <scope>NUCLEOTIDE SEQUENCE</scope>
</reference>
<keyword evidence="2" id="KW-0444">Lipid biosynthesis</keyword>
<dbReference type="SMART" id="SM00308">
    <property type="entry name" value="LH2"/>
    <property type="match status" value="1"/>
</dbReference>
<evidence type="ECO:0000313" key="15">
    <source>
        <dbReference type="Proteomes" id="UP001497512"/>
    </source>
</evidence>
<evidence type="ECO:0000256" key="9">
    <source>
        <dbReference type="ARBA" id="ARBA00023160"/>
    </source>
</evidence>
<evidence type="ECO:0000256" key="1">
    <source>
        <dbReference type="ARBA" id="ARBA00009419"/>
    </source>
</evidence>
<dbReference type="PROSITE" id="PS51393">
    <property type="entry name" value="LIPOXYGENASE_3"/>
    <property type="match status" value="1"/>
</dbReference>
<keyword evidence="6" id="KW-0223">Dioxygenase</keyword>
<dbReference type="EMBL" id="OZ019907">
    <property type="protein sequence ID" value="CAK9206903.1"/>
    <property type="molecule type" value="Genomic_DNA"/>
</dbReference>
<evidence type="ECO:0000256" key="3">
    <source>
        <dbReference type="ARBA" id="ARBA00022723"/>
    </source>
</evidence>
<dbReference type="Pfam" id="PF00305">
    <property type="entry name" value="Lipoxygenase"/>
    <property type="match status" value="1"/>
</dbReference>
<evidence type="ECO:0000256" key="5">
    <source>
        <dbReference type="ARBA" id="ARBA00022832"/>
    </source>
</evidence>
<dbReference type="Pfam" id="PF01477">
    <property type="entry name" value="PLAT"/>
    <property type="match status" value="1"/>
</dbReference>
<dbReference type="Proteomes" id="UP001497512">
    <property type="component" value="Chromosome 15"/>
</dbReference>
<organism evidence="14 15">
    <name type="scientific">Sphagnum troendelagicum</name>
    <dbReference type="NCBI Taxonomy" id="128251"/>
    <lineage>
        <taxon>Eukaryota</taxon>
        <taxon>Viridiplantae</taxon>
        <taxon>Streptophyta</taxon>
        <taxon>Embryophyta</taxon>
        <taxon>Bryophyta</taxon>
        <taxon>Sphagnophytina</taxon>
        <taxon>Sphagnopsida</taxon>
        <taxon>Sphagnales</taxon>
        <taxon>Sphagnaceae</taxon>
        <taxon>Sphagnum</taxon>
    </lineage>
</organism>
<dbReference type="PROSITE" id="PS50095">
    <property type="entry name" value="PLAT"/>
    <property type="match status" value="1"/>
</dbReference>
<gene>
    <name evidence="14" type="ORF">CSSPTR1EN2_LOCUS8581</name>
</gene>
<evidence type="ECO:0000259" key="12">
    <source>
        <dbReference type="PROSITE" id="PS50095"/>
    </source>
</evidence>
<evidence type="ECO:0000256" key="2">
    <source>
        <dbReference type="ARBA" id="ARBA00022516"/>
    </source>
</evidence>
<dbReference type="PRINTS" id="PR00468">
    <property type="entry name" value="PLTLPOXGNASE"/>
</dbReference>
<dbReference type="SUPFAM" id="SSF48484">
    <property type="entry name" value="Lipoxigenase"/>
    <property type="match status" value="1"/>
</dbReference>
<dbReference type="SUPFAM" id="SSF49723">
    <property type="entry name" value="Lipase/lipooxygenase domain (PLAT/LH2 domain)"/>
    <property type="match status" value="1"/>
</dbReference>
<dbReference type="InterPro" id="IPR027433">
    <property type="entry name" value="Lipoxygenase_dom_3"/>
</dbReference>
<dbReference type="PANTHER" id="PTHR11771">
    <property type="entry name" value="LIPOXYGENASE"/>
    <property type="match status" value="1"/>
</dbReference>
<name>A0ABP0TWL6_9BRYO</name>
<evidence type="ECO:0000259" key="13">
    <source>
        <dbReference type="PROSITE" id="PS51393"/>
    </source>
</evidence>
<comment type="caution">
    <text evidence="10">Lacks conserved residue(s) required for the propagation of feature annotation.</text>
</comment>
<evidence type="ECO:0000256" key="6">
    <source>
        <dbReference type="ARBA" id="ARBA00022964"/>
    </source>
</evidence>
<evidence type="ECO:0000256" key="7">
    <source>
        <dbReference type="ARBA" id="ARBA00023002"/>
    </source>
</evidence>
<keyword evidence="7" id="KW-0560">Oxidoreductase</keyword>
<keyword evidence="4" id="KW-0925">Oxylipin biosynthesis</keyword>
<comment type="similarity">
    <text evidence="1">Belongs to the lipoxygenase family.</text>
</comment>
<protein>
    <recommendedName>
        <fullName evidence="16">Lipoxygenase</fullName>
    </recommendedName>
</protein>
<accession>A0ABP0TWL6</accession>
<evidence type="ECO:0000313" key="14">
    <source>
        <dbReference type="EMBL" id="CAK9206903.1"/>
    </source>
</evidence>
<evidence type="ECO:0000256" key="4">
    <source>
        <dbReference type="ARBA" id="ARBA00022767"/>
    </source>
</evidence>
<evidence type="ECO:0000256" key="8">
    <source>
        <dbReference type="ARBA" id="ARBA00023098"/>
    </source>
</evidence>
<keyword evidence="15" id="KW-1185">Reference proteome</keyword>
<dbReference type="InterPro" id="IPR000907">
    <property type="entry name" value="LipOase"/>
</dbReference>
<dbReference type="Gene3D" id="4.10.372.10">
    <property type="entry name" value="Lipoxygenase-1, Domain 3"/>
    <property type="match status" value="1"/>
</dbReference>
<dbReference type="Gene3D" id="1.20.245.10">
    <property type="entry name" value="Lipoxygenase-1, Domain 5"/>
    <property type="match status" value="1"/>
</dbReference>
<evidence type="ECO:0008006" key="16">
    <source>
        <dbReference type="Google" id="ProtNLM"/>
    </source>
</evidence>
<evidence type="ECO:0000256" key="11">
    <source>
        <dbReference type="SAM" id="MobiDB-lite"/>
    </source>
</evidence>
<evidence type="ECO:0000256" key="10">
    <source>
        <dbReference type="PROSITE-ProRule" id="PRU00152"/>
    </source>
</evidence>
<proteinExistence type="inferred from homology"/>
<dbReference type="InterPro" id="IPR036392">
    <property type="entry name" value="PLAT/LH2_dom_sf"/>
</dbReference>
<dbReference type="InterPro" id="IPR036226">
    <property type="entry name" value="LipOase_C_sf"/>
</dbReference>
<dbReference type="Gene3D" id="4.10.375.10">
    <property type="entry name" value="Lipoxygenase-1, Domain 2"/>
    <property type="match status" value="1"/>
</dbReference>
<feature type="region of interest" description="Disordered" evidence="11">
    <location>
        <begin position="261"/>
        <end position="281"/>
    </location>
</feature>
<keyword evidence="9" id="KW-0275">Fatty acid biosynthesis</keyword>